<organism evidence="2">
    <name type="scientific">anaerobic digester metagenome</name>
    <dbReference type="NCBI Taxonomy" id="1263854"/>
    <lineage>
        <taxon>unclassified sequences</taxon>
        <taxon>metagenomes</taxon>
        <taxon>ecological metagenomes</taxon>
    </lineage>
</organism>
<dbReference type="InterPro" id="IPR024207">
    <property type="entry name" value="CotJB_dom"/>
</dbReference>
<proteinExistence type="predicted"/>
<evidence type="ECO:0000313" key="2">
    <source>
        <dbReference type="EMBL" id="VFU11594.1"/>
    </source>
</evidence>
<protein>
    <submittedName>
        <fullName evidence="2">Component of the inner spore coat</fullName>
    </submittedName>
</protein>
<reference evidence="2" key="1">
    <citation type="submission" date="2019-03" db="EMBL/GenBank/DDBJ databases">
        <authorList>
            <person name="Hao L."/>
        </authorList>
    </citation>
    <scope>NUCLEOTIDE SEQUENCE</scope>
</reference>
<name>A0A485LUC8_9ZZZZ</name>
<gene>
    <name evidence="2" type="primary">cotJB</name>
    <name evidence="2" type="ORF">SCFA_1230009</name>
</gene>
<dbReference type="Pfam" id="PF12652">
    <property type="entry name" value="CotJB"/>
    <property type="match status" value="1"/>
</dbReference>
<sequence>MEKRLSMLKEIQALEFFAIELNLFLDTHPGDRAALRDFYAIREKLFEAVKRYEEMYGPLTVFGNAPAQCPWPWIEDPWPWEIEYK</sequence>
<dbReference type="EMBL" id="CAADRN010000028">
    <property type="protein sequence ID" value="VFU11594.1"/>
    <property type="molecule type" value="Genomic_DNA"/>
</dbReference>
<dbReference type="PIRSF" id="PIRSF010606">
    <property type="entry name" value="Spore_coat_CotJB"/>
    <property type="match status" value="1"/>
</dbReference>
<dbReference type="InterPro" id="IPR016571">
    <property type="entry name" value="Spore_coat_assembly_CotJB"/>
</dbReference>
<evidence type="ECO:0000259" key="1">
    <source>
        <dbReference type="Pfam" id="PF12652"/>
    </source>
</evidence>
<feature type="domain" description="Protein CotJB" evidence="1">
    <location>
        <begin position="6"/>
        <end position="81"/>
    </location>
</feature>
<accession>A0A485LUC8</accession>
<dbReference type="AlphaFoldDB" id="A0A485LUC8"/>